<dbReference type="Gene3D" id="2.30.30.110">
    <property type="match status" value="1"/>
</dbReference>
<gene>
    <name evidence="1" type="ORF">ACIGG6_06380</name>
</gene>
<dbReference type="InterPro" id="IPR003477">
    <property type="entry name" value="PemK-like"/>
</dbReference>
<dbReference type="SUPFAM" id="SSF50118">
    <property type="entry name" value="Cell growth inhibitor/plasmid maintenance toxic component"/>
    <property type="match status" value="1"/>
</dbReference>
<dbReference type="EMBL" id="JBITWC010000008">
    <property type="protein sequence ID" value="MFI8749617.1"/>
    <property type="molecule type" value="Genomic_DNA"/>
</dbReference>
<evidence type="ECO:0000313" key="2">
    <source>
        <dbReference type="Proteomes" id="UP001614338"/>
    </source>
</evidence>
<reference evidence="1 2" key="1">
    <citation type="submission" date="2024-10" db="EMBL/GenBank/DDBJ databases">
        <title>The Natural Products Discovery Center: Release of the First 8490 Sequenced Strains for Exploring Actinobacteria Biosynthetic Diversity.</title>
        <authorList>
            <person name="Kalkreuter E."/>
            <person name="Kautsar S.A."/>
            <person name="Yang D."/>
            <person name="Bader C.D."/>
            <person name="Teijaro C.N."/>
            <person name="Fluegel L."/>
            <person name="Davis C.M."/>
            <person name="Simpson J.R."/>
            <person name="Lauterbach L."/>
            <person name="Steele A.D."/>
            <person name="Gui C."/>
            <person name="Meng S."/>
            <person name="Li G."/>
            <person name="Viehrig K."/>
            <person name="Ye F."/>
            <person name="Su P."/>
            <person name="Kiefer A.F."/>
            <person name="Nichols A."/>
            <person name="Cepeda A.J."/>
            <person name="Yan W."/>
            <person name="Fan B."/>
            <person name="Jiang Y."/>
            <person name="Adhikari A."/>
            <person name="Zheng C.-J."/>
            <person name="Schuster L."/>
            <person name="Cowan T.M."/>
            <person name="Smanski M.J."/>
            <person name="Chevrette M.G."/>
            <person name="De Carvalho L.P.S."/>
            <person name="Shen B."/>
        </authorList>
    </citation>
    <scope>NUCLEOTIDE SEQUENCE [LARGE SCALE GENOMIC DNA]</scope>
    <source>
        <strain evidence="1 2">NPDC077409</strain>
    </source>
</reference>
<dbReference type="RefSeq" id="WP_399843287.1">
    <property type="nucleotide sequence ID" value="NZ_JBITWC010000008.1"/>
</dbReference>
<accession>A0ABW8BTP0</accession>
<dbReference type="Pfam" id="PF02452">
    <property type="entry name" value="PemK_toxin"/>
    <property type="match status" value="1"/>
</dbReference>
<keyword evidence="2" id="KW-1185">Reference proteome</keyword>
<dbReference type="InterPro" id="IPR011067">
    <property type="entry name" value="Plasmid_toxin/cell-grow_inhib"/>
</dbReference>
<organism evidence="1 2">
    <name type="scientific">Vreelandella lionensis</name>
    <dbReference type="NCBI Taxonomy" id="1144478"/>
    <lineage>
        <taxon>Bacteria</taxon>
        <taxon>Pseudomonadati</taxon>
        <taxon>Pseudomonadota</taxon>
        <taxon>Gammaproteobacteria</taxon>
        <taxon>Oceanospirillales</taxon>
        <taxon>Halomonadaceae</taxon>
        <taxon>Vreelandella</taxon>
    </lineage>
</organism>
<dbReference type="Proteomes" id="UP001614338">
    <property type="component" value="Unassembled WGS sequence"/>
</dbReference>
<evidence type="ECO:0000313" key="1">
    <source>
        <dbReference type="EMBL" id="MFI8749617.1"/>
    </source>
</evidence>
<name>A0ABW8BTP0_9GAMM</name>
<sequence>MTSDSVLAVKIVRETKVPIQFHPKKGQMLLCDFSQGFKDPEMTKDKRPVIVLSNSVNGRANLVTVVACSTVEPNIIQPDHMVLPARALPMLGRFQGNTTWVKGDMIYTVGFHRLNLIQLSSKHPTTGKRQHHLNCFGRETMNKIHECVLHGMNLGHLAAHL</sequence>
<proteinExistence type="predicted"/>
<comment type="caution">
    <text evidence="1">The sequence shown here is derived from an EMBL/GenBank/DDBJ whole genome shotgun (WGS) entry which is preliminary data.</text>
</comment>
<protein>
    <submittedName>
        <fullName evidence="1">Type II toxin-antitoxin system PemK/MazF family toxin</fullName>
    </submittedName>
</protein>